<gene>
    <name evidence="1" type="ORF">CB4_01783</name>
</gene>
<dbReference type="Proteomes" id="UP000217696">
    <property type="component" value="Chromosome"/>
</dbReference>
<dbReference type="KEGG" id="asoc:CB4_01783"/>
<organism evidence="1 2">
    <name type="scientific">Aneurinibacillus soli</name>
    <dbReference type="NCBI Taxonomy" id="1500254"/>
    <lineage>
        <taxon>Bacteria</taxon>
        <taxon>Bacillati</taxon>
        <taxon>Bacillota</taxon>
        <taxon>Bacilli</taxon>
        <taxon>Bacillales</taxon>
        <taxon>Paenibacillaceae</taxon>
        <taxon>Aneurinibacillus group</taxon>
        <taxon>Aneurinibacillus</taxon>
    </lineage>
</organism>
<proteinExistence type="predicted"/>
<accession>A0A0U4WFZ1</accession>
<keyword evidence="2" id="KW-1185">Reference proteome</keyword>
<evidence type="ECO:0000313" key="1">
    <source>
        <dbReference type="EMBL" id="BAU27609.1"/>
    </source>
</evidence>
<sequence>MRSFYERGRGRTLIPREKLETNTPGEVATYCLSPEELAKYQALPLDIGRYKKPISIPRRRKKA</sequence>
<protein>
    <submittedName>
        <fullName evidence="1">Uncharacterized protein</fullName>
    </submittedName>
</protein>
<name>A0A0U4WFZ1_9BACL</name>
<dbReference type="AlphaFoldDB" id="A0A0U4WFZ1"/>
<reference evidence="1 2" key="1">
    <citation type="submission" date="2015-12" db="EMBL/GenBank/DDBJ databases">
        <title>Genome sequence of Aneurinibacillus soli.</title>
        <authorList>
            <person name="Lee J.S."/>
            <person name="Lee K.C."/>
            <person name="Kim K.K."/>
            <person name="Lee B.W."/>
        </authorList>
    </citation>
    <scope>NUCLEOTIDE SEQUENCE [LARGE SCALE GENOMIC DNA]</scope>
    <source>
        <strain evidence="1 2">CB4</strain>
    </source>
</reference>
<dbReference type="EMBL" id="AP017312">
    <property type="protein sequence ID" value="BAU27609.1"/>
    <property type="molecule type" value="Genomic_DNA"/>
</dbReference>
<evidence type="ECO:0000313" key="2">
    <source>
        <dbReference type="Proteomes" id="UP000217696"/>
    </source>
</evidence>